<proteinExistence type="predicted"/>
<dbReference type="EMBL" id="KN838557">
    <property type="protein sequence ID" value="KIK05836.1"/>
    <property type="molecule type" value="Genomic_DNA"/>
</dbReference>
<dbReference type="OrthoDB" id="2979847at2759"/>
<gene>
    <name evidence="2" type="ORF">K443DRAFT_3607</name>
</gene>
<evidence type="ECO:0000313" key="3">
    <source>
        <dbReference type="Proteomes" id="UP000054477"/>
    </source>
</evidence>
<evidence type="ECO:0000313" key="2">
    <source>
        <dbReference type="EMBL" id="KIK05836.1"/>
    </source>
</evidence>
<dbReference type="AlphaFoldDB" id="A0A0C9XLB1"/>
<dbReference type="SUPFAM" id="SSF54001">
    <property type="entry name" value="Cysteine proteinases"/>
    <property type="match status" value="1"/>
</dbReference>
<evidence type="ECO:0000256" key="1">
    <source>
        <dbReference type="SAM" id="MobiDB-lite"/>
    </source>
</evidence>
<reference evidence="3" key="2">
    <citation type="submission" date="2015-01" db="EMBL/GenBank/DDBJ databases">
        <title>Evolutionary Origins and Diversification of the Mycorrhizal Mutualists.</title>
        <authorList>
            <consortium name="DOE Joint Genome Institute"/>
            <consortium name="Mycorrhizal Genomics Consortium"/>
            <person name="Kohler A."/>
            <person name="Kuo A."/>
            <person name="Nagy L.G."/>
            <person name="Floudas D."/>
            <person name="Copeland A."/>
            <person name="Barry K.W."/>
            <person name="Cichocki N."/>
            <person name="Veneault-Fourrey C."/>
            <person name="LaButti K."/>
            <person name="Lindquist E.A."/>
            <person name="Lipzen A."/>
            <person name="Lundell T."/>
            <person name="Morin E."/>
            <person name="Murat C."/>
            <person name="Riley R."/>
            <person name="Ohm R."/>
            <person name="Sun H."/>
            <person name="Tunlid A."/>
            <person name="Henrissat B."/>
            <person name="Grigoriev I.V."/>
            <person name="Hibbett D.S."/>
            <person name="Martin F."/>
        </authorList>
    </citation>
    <scope>NUCLEOTIDE SEQUENCE [LARGE SCALE GENOMIC DNA]</scope>
    <source>
        <strain evidence="3">LaAM-08-1</strain>
    </source>
</reference>
<sequence>MEAIPPTAQLLLPPVTLTVQDFLAYELLSIAPNTRFIWPDKYLSTVEPNVNNIDEITALATPPDKVVESLHGMDRLRAKSIICPHEMSAGGKHYPMWWLRDLGTDLGFHHHSQLVTISNINKNHWGAIIVDFNQKSIRYGDSMERPINAGVKAALNWWLYFHTGQTFTYAELLTTHQQDSHSCGILAWNALAHYFFPKRYPLLDASHMQDAQLHMLLKILGFSKPELKNDNHQQWTDPMSPPFSTKFDETSNGSDVDSDTYSPPSTPKQRVQQLSILTSLPSNSSTPIHSPYISPSLDENSVKRKFSSQATHTPPTSPRKKKGRIQTVSAMWQALTAGKHSGLLMYFKQSAKGEHVKNVTRVIEELCQK</sequence>
<dbReference type="InterPro" id="IPR038765">
    <property type="entry name" value="Papain-like_cys_pep_sf"/>
</dbReference>
<dbReference type="Gene3D" id="3.40.395.10">
    <property type="entry name" value="Adenoviral Proteinase, Chain A"/>
    <property type="match status" value="1"/>
</dbReference>
<keyword evidence="3" id="KW-1185">Reference proteome</keyword>
<name>A0A0C9XLB1_9AGAR</name>
<feature type="compositionally biased region" description="Polar residues" evidence="1">
    <location>
        <begin position="250"/>
        <end position="288"/>
    </location>
</feature>
<dbReference type="STRING" id="1095629.A0A0C9XLB1"/>
<feature type="region of interest" description="Disordered" evidence="1">
    <location>
        <begin position="230"/>
        <end position="325"/>
    </location>
</feature>
<reference evidence="2 3" key="1">
    <citation type="submission" date="2014-04" db="EMBL/GenBank/DDBJ databases">
        <authorList>
            <consortium name="DOE Joint Genome Institute"/>
            <person name="Kuo A."/>
            <person name="Kohler A."/>
            <person name="Nagy L.G."/>
            <person name="Floudas D."/>
            <person name="Copeland A."/>
            <person name="Barry K.W."/>
            <person name="Cichocki N."/>
            <person name="Veneault-Fourrey C."/>
            <person name="LaButti K."/>
            <person name="Lindquist E.A."/>
            <person name="Lipzen A."/>
            <person name="Lundell T."/>
            <person name="Morin E."/>
            <person name="Murat C."/>
            <person name="Sun H."/>
            <person name="Tunlid A."/>
            <person name="Henrissat B."/>
            <person name="Grigoriev I.V."/>
            <person name="Hibbett D.S."/>
            <person name="Martin F."/>
            <person name="Nordberg H.P."/>
            <person name="Cantor M.N."/>
            <person name="Hua S.X."/>
        </authorList>
    </citation>
    <scope>NUCLEOTIDE SEQUENCE [LARGE SCALE GENOMIC DNA]</scope>
    <source>
        <strain evidence="2 3">LaAM-08-1</strain>
    </source>
</reference>
<protein>
    <recommendedName>
        <fullName evidence="4">Ubiquitin-like protease family profile domain-containing protein</fullName>
    </recommendedName>
</protein>
<dbReference type="Proteomes" id="UP000054477">
    <property type="component" value="Unassembled WGS sequence"/>
</dbReference>
<accession>A0A0C9XLB1</accession>
<dbReference type="HOGENOM" id="CLU_750205_0_0_1"/>
<evidence type="ECO:0008006" key="4">
    <source>
        <dbReference type="Google" id="ProtNLM"/>
    </source>
</evidence>
<organism evidence="2 3">
    <name type="scientific">Laccaria amethystina LaAM-08-1</name>
    <dbReference type="NCBI Taxonomy" id="1095629"/>
    <lineage>
        <taxon>Eukaryota</taxon>
        <taxon>Fungi</taxon>
        <taxon>Dikarya</taxon>
        <taxon>Basidiomycota</taxon>
        <taxon>Agaricomycotina</taxon>
        <taxon>Agaricomycetes</taxon>
        <taxon>Agaricomycetidae</taxon>
        <taxon>Agaricales</taxon>
        <taxon>Agaricineae</taxon>
        <taxon>Hydnangiaceae</taxon>
        <taxon>Laccaria</taxon>
    </lineage>
</organism>